<dbReference type="SUPFAM" id="SSF56672">
    <property type="entry name" value="DNA/RNA polymerases"/>
    <property type="match status" value="1"/>
</dbReference>
<name>A0AAD9JHE2_RIDPI</name>
<dbReference type="Pfam" id="PF00078">
    <property type="entry name" value="RVT_1"/>
    <property type="match status" value="1"/>
</dbReference>
<reference evidence="2" key="1">
    <citation type="journal article" date="2023" name="Mol. Biol. Evol.">
        <title>Third-Generation Sequencing Reveals the Adaptive Role of the Epigenome in Three Deep-Sea Polychaetes.</title>
        <authorList>
            <person name="Perez M."/>
            <person name="Aroh O."/>
            <person name="Sun Y."/>
            <person name="Lan Y."/>
            <person name="Juniper S.K."/>
            <person name="Young C.R."/>
            <person name="Angers B."/>
            <person name="Qian P.Y."/>
        </authorList>
    </citation>
    <scope>NUCLEOTIDE SEQUENCE</scope>
    <source>
        <strain evidence="2">R07B-5</strain>
    </source>
</reference>
<evidence type="ECO:0000313" key="3">
    <source>
        <dbReference type="Proteomes" id="UP001209878"/>
    </source>
</evidence>
<keyword evidence="3" id="KW-1185">Reference proteome</keyword>
<feature type="domain" description="Reverse transcriptase" evidence="1">
    <location>
        <begin position="326"/>
        <end position="593"/>
    </location>
</feature>
<dbReference type="Proteomes" id="UP001209878">
    <property type="component" value="Unassembled WGS sequence"/>
</dbReference>
<dbReference type="PANTHER" id="PTHR47510:SF3">
    <property type="entry name" value="ENDO_EXONUCLEASE_PHOSPHATASE DOMAIN-CONTAINING PROTEIN"/>
    <property type="match status" value="1"/>
</dbReference>
<dbReference type="InterPro" id="IPR043502">
    <property type="entry name" value="DNA/RNA_pol_sf"/>
</dbReference>
<evidence type="ECO:0000259" key="1">
    <source>
        <dbReference type="PROSITE" id="PS50878"/>
    </source>
</evidence>
<gene>
    <name evidence="2" type="ORF">NP493_2420g00016</name>
</gene>
<sequence length="755" mass="86563">MRKHPECGVIITGDFNQLRDNFMKTHYRFVQVVNVVTRGQAILDKIWTNMEEVYTPPGIIFELGSSDHNMVLLKPKAKNSVDTGCVTRLTVRCMGPKEKATFNMALSAIKWELLFRLDSCADQYSYYQTVICNLMEICFPTKIVTRHTADKPWVTDWFRDLVRKRQRAHMSGDLNQAKILRNKVNRAASKLKYNLYQTQIAAMHESGSHDWWKHMKTIMGLKTNGKSCMQCLANKTTDGDCGLLANTMNDFFVPVSDHLPRLNKSHKVFDVNEELPDQYVISVCTTFKALESVKANKATGPDNIPAWVLRKYANVLAPPLTAIFNNSLREGVLPMEWKMANVIPLPKTSPPVSIEKYIIPISLTPIAAKVFESIIMKWVDETIEGEIDAKQFGGISGTSTTDVLFELVHMWHKATDKLNSYVRVVMLDFSKAFDLINHHLLLDKLQSYGLPAHILRWMATFLLDRAQRVKIGNEYSHSGHPNGGVPQGTLSGPKCFLVYINDLRTTVPLYKYVDDSTLFEICDRNYVSAIQESVDIAARWTEQNDMNINSEKSKEIIINFAQDGNFRSTIPNIKIDGRDIAQVCHAKLLGVTISQDLTWNKHVDNIVKKAGKRLYMLYQLKRAGITHKDLVSVYVSVVRPVLEYACPVWHTNLPLYLSDNIEVIQKRALKCIFPGLCYAEILRRVNLDTLNVRRDSICQKYFDKIKVGTHRLYYLLPDKRHIEYNIRQQNVYPLPVTRTNRFRNSFIPWALYNCQ</sequence>
<organism evidence="2 3">
    <name type="scientific">Ridgeia piscesae</name>
    <name type="common">Tubeworm</name>
    <dbReference type="NCBI Taxonomy" id="27915"/>
    <lineage>
        <taxon>Eukaryota</taxon>
        <taxon>Metazoa</taxon>
        <taxon>Spiralia</taxon>
        <taxon>Lophotrochozoa</taxon>
        <taxon>Annelida</taxon>
        <taxon>Polychaeta</taxon>
        <taxon>Sedentaria</taxon>
        <taxon>Canalipalpata</taxon>
        <taxon>Sabellida</taxon>
        <taxon>Siboglinidae</taxon>
        <taxon>Ridgeia</taxon>
    </lineage>
</organism>
<accession>A0AAD9JHE2</accession>
<dbReference type="EMBL" id="JAODUO010002415">
    <property type="protein sequence ID" value="KAK2152721.1"/>
    <property type="molecule type" value="Genomic_DNA"/>
</dbReference>
<dbReference type="PROSITE" id="PS50878">
    <property type="entry name" value="RT_POL"/>
    <property type="match status" value="1"/>
</dbReference>
<dbReference type="AlphaFoldDB" id="A0AAD9JHE2"/>
<dbReference type="InterPro" id="IPR000477">
    <property type="entry name" value="RT_dom"/>
</dbReference>
<dbReference type="PANTHER" id="PTHR47510">
    <property type="entry name" value="REVERSE TRANSCRIPTASE DOMAIN-CONTAINING PROTEIN"/>
    <property type="match status" value="1"/>
</dbReference>
<evidence type="ECO:0000313" key="2">
    <source>
        <dbReference type="EMBL" id="KAK2152721.1"/>
    </source>
</evidence>
<dbReference type="CDD" id="cd01650">
    <property type="entry name" value="RT_nLTR_like"/>
    <property type="match status" value="1"/>
</dbReference>
<protein>
    <recommendedName>
        <fullName evidence="1">Reverse transcriptase domain-containing protein</fullName>
    </recommendedName>
</protein>
<comment type="caution">
    <text evidence="2">The sequence shown here is derived from an EMBL/GenBank/DDBJ whole genome shotgun (WGS) entry which is preliminary data.</text>
</comment>
<proteinExistence type="predicted"/>